<dbReference type="Pfam" id="PF00126">
    <property type="entry name" value="HTH_1"/>
    <property type="match status" value="1"/>
</dbReference>
<keyword evidence="2" id="KW-0805">Transcription regulation</keyword>
<dbReference type="Pfam" id="PF03466">
    <property type="entry name" value="LysR_substrate"/>
    <property type="match status" value="1"/>
</dbReference>
<proteinExistence type="inferred from homology"/>
<dbReference type="RefSeq" id="WP_110559541.1">
    <property type="nucleotide sequence ID" value="NZ_PRCW01000028.1"/>
</dbReference>
<dbReference type="SUPFAM" id="SSF46785">
    <property type="entry name" value="Winged helix' DNA-binding domain"/>
    <property type="match status" value="1"/>
</dbReference>
<dbReference type="CDD" id="cd08422">
    <property type="entry name" value="PBP2_CrgA_like"/>
    <property type="match status" value="1"/>
</dbReference>
<evidence type="ECO:0000256" key="1">
    <source>
        <dbReference type="ARBA" id="ARBA00009437"/>
    </source>
</evidence>
<dbReference type="InterPro" id="IPR058163">
    <property type="entry name" value="LysR-type_TF_proteobact-type"/>
</dbReference>
<keyword evidence="4" id="KW-0804">Transcription</keyword>
<gene>
    <name evidence="6" type="ORF">C3920_03590</name>
</gene>
<reference evidence="6 7" key="1">
    <citation type="submission" date="2018-02" db="EMBL/GenBank/DDBJ databases">
        <authorList>
            <person name="Skraban J."/>
            <person name="Trcek J."/>
        </authorList>
    </citation>
    <scope>NUCLEOTIDE SEQUENCE [LARGE SCALE GENOMIC DNA]</scope>
    <source>
        <strain evidence="6 7">AV446</strain>
    </source>
</reference>
<name>A0ABX5P6F4_9PROT</name>
<dbReference type="SUPFAM" id="SSF53850">
    <property type="entry name" value="Periplasmic binding protein-like II"/>
    <property type="match status" value="1"/>
</dbReference>
<dbReference type="InterPro" id="IPR000847">
    <property type="entry name" value="LysR_HTH_N"/>
</dbReference>
<dbReference type="PANTHER" id="PTHR30537:SF5">
    <property type="entry name" value="HTH-TYPE TRANSCRIPTIONAL ACTIVATOR TTDR-RELATED"/>
    <property type="match status" value="1"/>
</dbReference>
<protein>
    <submittedName>
        <fullName evidence="6">LysR family transcriptional regulator</fullName>
    </submittedName>
</protein>
<dbReference type="EMBL" id="PRCW01000028">
    <property type="protein sequence ID" value="PYD48604.1"/>
    <property type="molecule type" value="Genomic_DNA"/>
</dbReference>
<dbReference type="InterPro" id="IPR005119">
    <property type="entry name" value="LysR_subst-bd"/>
</dbReference>
<evidence type="ECO:0000259" key="5">
    <source>
        <dbReference type="PROSITE" id="PS50931"/>
    </source>
</evidence>
<evidence type="ECO:0000256" key="2">
    <source>
        <dbReference type="ARBA" id="ARBA00023015"/>
    </source>
</evidence>
<dbReference type="Gene3D" id="1.10.10.10">
    <property type="entry name" value="Winged helix-like DNA-binding domain superfamily/Winged helix DNA-binding domain"/>
    <property type="match status" value="1"/>
</dbReference>
<evidence type="ECO:0000313" key="7">
    <source>
        <dbReference type="Proteomes" id="UP000248116"/>
    </source>
</evidence>
<organism evidence="6 7">
    <name type="scientific">Novacetimonas pomaceti</name>
    <dbReference type="NCBI Taxonomy" id="2021998"/>
    <lineage>
        <taxon>Bacteria</taxon>
        <taxon>Pseudomonadati</taxon>
        <taxon>Pseudomonadota</taxon>
        <taxon>Alphaproteobacteria</taxon>
        <taxon>Acetobacterales</taxon>
        <taxon>Acetobacteraceae</taxon>
        <taxon>Novacetimonas</taxon>
    </lineage>
</organism>
<dbReference type="PROSITE" id="PS50931">
    <property type="entry name" value="HTH_LYSR"/>
    <property type="match status" value="1"/>
</dbReference>
<dbReference type="Proteomes" id="UP000248116">
    <property type="component" value="Unassembled WGS sequence"/>
</dbReference>
<dbReference type="Gene3D" id="3.40.190.290">
    <property type="match status" value="1"/>
</dbReference>
<feature type="domain" description="HTH lysR-type" evidence="5">
    <location>
        <begin position="1"/>
        <end position="60"/>
    </location>
</feature>
<evidence type="ECO:0000256" key="3">
    <source>
        <dbReference type="ARBA" id="ARBA00023125"/>
    </source>
</evidence>
<sequence length="297" mass="33418">MAREIEDLRLFTRIVAAGSLSEAARRLNTSLPSVSRRLAAMEDRLGVRLIDRTTRRFDLTEEGRLLLERGSDILNTLDQLEAEVSASSQSPSGHIRVGVPMEIGRRKFAPLIANFCRLHPLVTIELVLNDSEVDIIGDDLDVGIHVDLPADDTLVAHKLLASRRVLCCSPDYIRDHGIPVKPVDLAKHNCILLVRGRHVFKRWKFLHDGIVEDIEVRGSLSSTSSEVAHDWALAGMGIALKAFWDVEEDIAQGRLVEVLPTFGQDFIDLYLIYASWKHLPPRVQVFIKHVIENFEKL</sequence>
<comment type="caution">
    <text evidence="6">The sequence shown here is derived from an EMBL/GenBank/DDBJ whole genome shotgun (WGS) entry which is preliminary data.</text>
</comment>
<keyword evidence="7" id="KW-1185">Reference proteome</keyword>
<comment type="similarity">
    <text evidence="1">Belongs to the LysR transcriptional regulatory family.</text>
</comment>
<evidence type="ECO:0000313" key="6">
    <source>
        <dbReference type="EMBL" id="PYD48604.1"/>
    </source>
</evidence>
<dbReference type="PANTHER" id="PTHR30537">
    <property type="entry name" value="HTH-TYPE TRANSCRIPTIONAL REGULATOR"/>
    <property type="match status" value="1"/>
</dbReference>
<accession>A0ABX5P6F4</accession>
<dbReference type="InterPro" id="IPR036388">
    <property type="entry name" value="WH-like_DNA-bd_sf"/>
</dbReference>
<keyword evidence="3" id="KW-0238">DNA-binding</keyword>
<dbReference type="InterPro" id="IPR036390">
    <property type="entry name" value="WH_DNA-bd_sf"/>
</dbReference>
<evidence type="ECO:0000256" key="4">
    <source>
        <dbReference type="ARBA" id="ARBA00023163"/>
    </source>
</evidence>